<feature type="region of interest" description="Disordered" evidence="4">
    <location>
        <begin position="1"/>
        <end position="22"/>
    </location>
</feature>
<reference evidence="6 7" key="1">
    <citation type="submission" date="2014-09" db="EMBL/GenBank/DDBJ databases">
        <title>Draft genome sequence of Streptomyces natalensis ATCC 27448, producer of the antifungal pimaricin.</title>
        <authorList>
            <person name="Mendes M.V."/>
            <person name="Beites T."/>
            <person name="Pires S."/>
            <person name="Santos C.L."/>
            <person name="Moradas-Ferreira P."/>
        </authorList>
    </citation>
    <scope>NUCLEOTIDE SEQUENCE [LARGE SCALE GENOMIC DNA]</scope>
    <source>
        <strain evidence="6 7">ATCC 27448</strain>
    </source>
</reference>
<evidence type="ECO:0000256" key="2">
    <source>
        <dbReference type="ARBA" id="ARBA00023125"/>
    </source>
</evidence>
<dbReference type="SUPFAM" id="SSF53822">
    <property type="entry name" value="Periplasmic binding protein-like I"/>
    <property type="match status" value="1"/>
</dbReference>
<dbReference type="Pfam" id="PF00356">
    <property type="entry name" value="LacI"/>
    <property type="match status" value="1"/>
</dbReference>
<proteinExistence type="predicted"/>
<dbReference type="GO" id="GO:0000976">
    <property type="term" value="F:transcription cis-regulatory region binding"/>
    <property type="evidence" value="ECO:0007669"/>
    <property type="project" value="TreeGrafter"/>
</dbReference>
<dbReference type="InterPro" id="IPR046335">
    <property type="entry name" value="LacI/GalR-like_sensor"/>
</dbReference>
<keyword evidence="7" id="KW-1185">Reference proteome</keyword>
<comment type="caution">
    <text evidence="6">The sequence shown here is derived from an EMBL/GenBank/DDBJ whole genome shotgun (WGS) entry which is preliminary data.</text>
</comment>
<evidence type="ECO:0000313" key="7">
    <source>
        <dbReference type="Proteomes" id="UP000032458"/>
    </source>
</evidence>
<evidence type="ECO:0000259" key="5">
    <source>
        <dbReference type="PROSITE" id="PS50932"/>
    </source>
</evidence>
<name>A0A0D7CQ29_9ACTN</name>
<dbReference type="EMBL" id="JRKI01000010">
    <property type="protein sequence ID" value="KIZ18303.1"/>
    <property type="molecule type" value="Genomic_DNA"/>
</dbReference>
<evidence type="ECO:0000313" key="6">
    <source>
        <dbReference type="EMBL" id="KIZ18303.1"/>
    </source>
</evidence>
<accession>A0A0D7CQ29</accession>
<dbReference type="AlphaFoldDB" id="A0A0D7CQ29"/>
<dbReference type="PATRIC" id="fig|1240678.4.peg.2053"/>
<dbReference type="PROSITE" id="PS50932">
    <property type="entry name" value="HTH_LACI_2"/>
    <property type="match status" value="1"/>
</dbReference>
<gene>
    <name evidence="6" type="ORF">SNA_09845</name>
</gene>
<dbReference type="PANTHER" id="PTHR30146">
    <property type="entry name" value="LACI-RELATED TRANSCRIPTIONAL REPRESSOR"/>
    <property type="match status" value="1"/>
</dbReference>
<evidence type="ECO:0000256" key="4">
    <source>
        <dbReference type="SAM" id="MobiDB-lite"/>
    </source>
</evidence>
<dbReference type="Proteomes" id="UP000032458">
    <property type="component" value="Unassembled WGS sequence"/>
</dbReference>
<dbReference type="InterPro" id="IPR010982">
    <property type="entry name" value="Lambda_DNA-bd_dom_sf"/>
</dbReference>
<feature type="compositionally biased region" description="Low complexity" evidence="4">
    <location>
        <begin position="8"/>
        <end position="22"/>
    </location>
</feature>
<dbReference type="InterPro" id="IPR000843">
    <property type="entry name" value="HTH_LacI"/>
</dbReference>
<dbReference type="GO" id="GO:0003700">
    <property type="term" value="F:DNA-binding transcription factor activity"/>
    <property type="evidence" value="ECO:0007669"/>
    <property type="project" value="TreeGrafter"/>
</dbReference>
<keyword evidence="2" id="KW-0238">DNA-binding</keyword>
<dbReference type="Pfam" id="PF13377">
    <property type="entry name" value="Peripla_BP_3"/>
    <property type="match status" value="1"/>
</dbReference>
<dbReference type="SUPFAM" id="SSF47413">
    <property type="entry name" value="lambda repressor-like DNA-binding domains"/>
    <property type="match status" value="1"/>
</dbReference>
<dbReference type="CDD" id="cd01392">
    <property type="entry name" value="HTH_LacI"/>
    <property type="match status" value="1"/>
</dbReference>
<keyword evidence="1" id="KW-0805">Transcription regulation</keyword>
<dbReference type="Gene3D" id="1.10.260.40">
    <property type="entry name" value="lambda repressor-like DNA-binding domains"/>
    <property type="match status" value="1"/>
</dbReference>
<protein>
    <submittedName>
        <fullName evidence="6">LacI family transcriptional regulator</fullName>
    </submittedName>
</protein>
<dbReference type="PANTHER" id="PTHR30146:SF153">
    <property type="entry name" value="LACTOSE OPERON REPRESSOR"/>
    <property type="match status" value="1"/>
</dbReference>
<organism evidence="6 7">
    <name type="scientific">Streptomyces natalensis ATCC 27448</name>
    <dbReference type="NCBI Taxonomy" id="1240678"/>
    <lineage>
        <taxon>Bacteria</taxon>
        <taxon>Bacillati</taxon>
        <taxon>Actinomycetota</taxon>
        <taxon>Actinomycetes</taxon>
        <taxon>Kitasatosporales</taxon>
        <taxon>Streptomycetaceae</taxon>
        <taxon>Streptomyces</taxon>
    </lineage>
</organism>
<evidence type="ECO:0000256" key="1">
    <source>
        <dbReference type="ARBA" id="ARBA00023015"/>
    </source>
</evidence>
<dbReference type="Gene3D" id="3.40.50.2300">
    <property type="match status" value="2"/>
</dbReference>
<dbReference type="InterPro" id="IPR028082">
    <property type="entry name" value="Peripla_BP_I"/>
</dbReference>
<feature type="domain" description="HTH lacI-type" evidence="5">
    <location>
        <begin position="18"/>
        <end position="74"/>
    </location>
</feature>
<keyword evidence="3" id="KW-0804">Transcription</keyword>
<sequence length="351" mass="35913">MPSSMTDPAGPRATPTPPTSAAVARRAGVSRATVSYVLNGQAAGRVGERTQAKVRAAAEELGYVPHAAARSLRAGRGSIVLLAAPADTAPAFGSLFTSFLAGFQTALHGLGYTVVLHGAPAAAPLAAARAWAELRPAAVLTLDAPPPDAAAVALLRRSGTAAVLTHGPPAAPGAHTLLLDQHEAGRAAGAHLLARGRRRIGVIRPAEPGLARFADPRLAGVRSAAAAHPDAVVRPLDLALTEHSAAQLAAAWPDLGLDAVFAYNDEYAMLLMRALQDAGHALGTAPDGIGVVGADDLLLGRLLRPRLTTVRAEIIPPERIAALVDRLIRTPDTAPAAHRLGTFAVVARDSG</sequence>
<dbReference type="SMART" id="SM00354">
    <property type="entry name" value="HTH_LACI"/>
    <property type="match status" value="1"/>
</dbReference>
<evidence type="ECO:0000256" key="3">
    <source>
        <dbReference type="ARBA" id="ARBA00023163"/>
    </source>
</evidence>